<evidence type="ECO:0000313" key="2">
    <source>
        <dbReference type="EMBL" id="KAK6753999.1"/>
    </source>
</evidence>
<protein>
    <recommendedName>
        <fullName evidence="4">Ion transport domain-containing protein</fullName>
    </recommendedName>
</protein>
<accession>A0ABR1DUC6</accession>
<gene>
    <name evidence="2" type="primary">Necator_chrV.g17951</name>
    <name evidence="2" type="ORF">RB195_013161</name>
</gene>
<keyword evidence="1" id="KW-1133">Transmembrane helix</keyword>
<dbReference type="Proteomes" id="UP001303046">
    <property type="component" value="Unassembled WGS sequence"/>
</dbReference>
<evidence type="ECO:0000256" key="1">
    <source>
        <dbReference type="SAM" id="Phobius"/>
    </source>
</evidence>
<sequence>MFQERESGKPESWGCLIFIVSVVTLMNLAVVMTIRILLDTEDEINEPIIKGPLREDLTIFLGIFTMTFFFGCWCCFCCGCMLCKWMLDCPDFCGNLITAASFKFISSHPSIRRRFRKEDDDDIVIDDVVVAARGVPQHVIRRQPTDLNAYENPVPFEHFVEPEAIMPQPVPSLKPPLGRIRSYSIDVWYK</sequence>
<proteinExistence type="predicted"/>
<keyword evidence="3" id="KW-1185">Reference proteome</keyword>
<evidence type="ECO:0008006" key="4">
    <source>
        <dbReference type="Google" id="ProtNLM"/>
    </source>
</evidence>
<dbReference type="EMBL" id="JAVFWL010000005">
    <property type="protein sequence ID" value="KAK6753999.1"/>
    <property type="molecule type" value="Genomic_DNA"/>
</dbReference>
<keyword evidence="1" id="KW-0812">Transmembrane</keyword>
<name>A0ABR1DUC6_NECAM</name>
<reference evidence="2 3" key="1">
    <citation type="submission" date="2023-08" db="EMBL/GenBank/DDBJ databases">
        <title>A Necator americanus chromosomal reference genome.</title>
        <authorList>
            <person name="Ilik V."/>
            <person name="Petrzelkova K.J."/>
            <person name="Pardy F."/>
            <person name="Fuh T."/>
            <person name="Niatou-Singa F.S."/>
            <person name="Gouil Q."/>
            <person name="Baker L."/>
            <person name="Ritchie M.E."/>
            <person name="Jex A.R."/>
            <person name="Gazzola D."/>
            <person name="Li H."/>
            <person name="Toshio Fujiwara R."/>
            <person name="Zhan B."/>
            <person name="Aroian R.V."/>
            <person name="Pafco B."/>
            <person name="Schwarz E.M."/>
        </authorList>
    </citation>
    <scope>NUCLEOTIDE SEQUENCE [LARGE SCALE GENOMIC DNA]</scope>
    <source>
        <strain evidence="2 3">Aroian</strain>
        <tissue evidence="2">Whole animal</tissue>
    </source>
</reference>
<evidence type="ECO:0000313" key="3">
    <source>
        <dbReference type="Proteomes" id="UP001303046"/>
    </source>
</evidence>
<keyword evidence="1" id="KW-0472">Membrane</keyword>
<organism evidence="2 3">
    <name type="scientific">Necator americanus</name>
    <name type="common">Human hookworm</name>
    <dbReference type="NCBI Taxonomy" id="51031"/>
    <lineage>
        <taxon>Eukaryota</taxon>
        <taxon>Metazoa</taxon>
        <taxon>Ecdysozoa</taxon>
        <taxon>Nematoda</taxon>
        <taxon>Chromadorea</taxon>
        <taxon>Rhabditida</taxon>
        <taxon>Rhabditina</taxon>
        <taxon>Rhabditomorpha</taxon>
        <taxon>Strongyloidea</taxon>
        <taxon>Ancylostomatidae</taxon>
        <taxon>Bunostominae</taxon>
        <taxon>Necator</taxon>
    </lineage>
</organism>
<feature type="transmembrane region" description="Helical" evidence="1">
    <location>
        <begin position="58"/>
        <end position="82"/>
    </location>
</feature>
<feature type="transmembrane region" description="Helical" evidence="1">
    <location>
        <begin position="12"/>
        <end position="38"/>
    </location>
</feature>
<comment type="caution">
    <text evidence="2">The sequence shown here is derived from an EMBL/GenBank/DDBJ whole genome shotgun (WGS) entry which is preliminary data.</text>
</comment>